<reference evidence="2" key="1">
    <citation type="submission" date="2020-03" db="EMBL/GenBank/DDBJ databases">
        <authorList>
            <person name="Weist P."/>
        </authorList>
    </citation>
    <scope>NUCLEOTIDE SEQUENCE</scope>
</reference>
<organism evidence="2 3">
    <name type="scientific">Pleuronectes platessa</name>
    <name type="common">European plaice</name>
    <dbReference type="NCBI Taxonomy" id="8262"/>
    <lineage>
        <taxon>Eukaryota</taxon>
        <taxon>Metazoa</taxon>
        <taxon>Chordata</taxon>
        <taxon>Craniata</taxon>
        <taxon>Vertebrata</taxon>
        <taxon>Euteleostomi</taxon>
        <taxon>Actinopterygii</taxon>
        <taxon>Neopterygii</taxon>
        <taxon>Teleostei</taxon>
        <taxon>Neoteleostei</taxon>
        <taxon>Acanthomorphata</taxon>
        <taxon>Carangaria</taxon>
        <taxon>Pleuronectiformes</taxon>
        <taxon>Pleuronectoidei</taxon>
        <taxon>Pleuronectidae</taxon>
        <taxon>Pleuronectes</taxon>
    </lineage>
</organism>
<evidence type="ECO:0000256" key="1">
    <source>
        <dbReference type="SAM" id="MobiDB-lite"/>
    </source>
</evidence>
<comment type="caution">
    <text evidence="2">The sequence shown here is derived from an EMBL/GenBank/DDBJ whole genome shotgun (WGS) entry which is preliminary data.</text>
</comment>
<sequence length="121" mass="13764">MLISQSHEHKETHKERDTNQSHKTTSAVGAAGIKPLARGPGLCHVLNNVTRRPQMFHHVKHIRSSCVHMSSLCCVSPPASSHRQHIRELETLLSDLDSEDPLYFLWRVNVITLEYLQTFST</sequence>
<accession>A0A9N7ZDR2</accession>
<feature type="compositionally biased region" description="Basic and acidic residues" evidence="1">
    <location>
        <begin position="1"/>
        <end position="20"/>
    </location>
</feature>
<dbReference type="EMBL" id="CADEAL010004489">
    <property type="protein sequence ID" value="CAB1460680.1"/>
    <property type="molecule type" value="Genomic_DNA"/>
</dbReference>
<keyword evidence="3" id="KW-1185">Reference proteome</keyword>
<feature type="region of interest" description="Disordered" evidence="1">
    <location>
        <begin position="1"/>
        <end position="33"/>
    </location>
</feature>
<proteinExistence type="predicted"/>
<name>A0A9N7ZDR2_PLEPL</name>
<dbReference type="AlphaFoldDB" id="A0A9N7ZDR2"/>
<gene>
    <name evidence="2" type="ORF">PLEPLA_LOCUS48531</name>
</gene>
<dbReference type="Proteomes" id="UP001153269">
    <property type="component" value="Unassembled WGS sequence"/>
</dbReference>
<evidence type="ECO:0000313" key="2">
    <source>
        <dbReference type="EMBL" id="CAB1460680.1"/>
    </source>
</evidence>
<protein>
    <submittedName>
        <fullName evidence="2">Uncharacterized protein</fullName>
    </submittedName>
</protein>
<evidence type="ECO:0000313" key="3">
    <source>
        <dbReference type="Proteomes" id="UP001153269"/>
    </source>
</evidence>